<keyword evidence="2" id="KW-0677">Repeat</keyword>
<comment type="subcellular location">
    <subcellularLocation>
        <location evidence="1">Nucleus</location>
    </subcellularLocation>
</comment>
<dbReference type="GO" id="GO:0003700">
    <property type="term" value="F:DNA-binding transcription factor activity"/>
    <property type="evidence" value="ECO:0007669"/>
    <property type="project" value="InterPro"/>
</dbReference>
<feature type="domain" description="WRKY" evidence="8">
    <location>
        <begin position="328"/>
        <end position="393"/>
    </location>
</feature>
<dbReference type="SUPFAM" id="SSF118290">
    <property type="entry name" value="WRKY DNA-binding domain"/>
    <property type="match status" value="2"/>
</dbReference>
<keyword evidence="6" id="KW-0539">Nucleus</keyword>
<dbReference type="PANTHER" id="PTHR31221">
    <property type="entry name" value="WRKY TRANSCRIPTION FACTOR PROTEIN 1-RELATED"/>
    <property type="match status" value="1"/>
</dbReference>
<dbReference type="FunFam" id="2.20.25.80:FF:000001">
    <property type="entry name" value="WRKY transcription factor 33"/>
    <property type="match status" value="1"/>
</dbReference>
<protein>
    <recommendedName>
        <fullName evidence="8">WRKY domain-containing protein</fullName>
    </recommendedName>
</protein>
<feature type="compositionally biased region" description="Pro residues" evidence="7">
    <location>
        <begin position="1"/>
        <end position="17"/>
    </location>
</feature>
<sequence>MANKGQPPPKSGAPAPPAMIRLPGRSSEREVLIGGGMGLSPTPGMGFSPGPMTLVSNLFTEAEECKTFSQLLTGAGVSQSDDLRFIQGGPEGLAAPSAAVAPTGMFSISPGMSPTALLNSPSHFFTHVPVSFGLPNQQAPAQIPSAPYQRRQQTTSLAEPRESSNFSHDPQRAQPASSLVIDKPADDGYNWRKYGQKQVKGSEFPRSYYKCTSAGCPVKKKVERSLEGQITEIIYKGQHNHQPPLNKRGKDHAGTLNNSEGYVVNRSRDGTQSPERSSGMSDTDEMADEGEDDEPGPKRRGTEVRFPEGAAASHRTVTEPKVIVQTTSEIDLLDDGYRWRKYGQKVVKGNPYPRSYYKCTTPGCNVRKHVERASTDPKAVVTTYEGKHNHDVPAARSSSHSVANSLASQLRHQITASDGDSLADKADLGGGSSSQQHPMDGLLLKEENITEFSSTQE</sequence>
<feature type="compositionally biased region" description="Polar residues" evidence="7">
    <location>
        <begin position="150"/>
        <end position="168"/>
    </location>
</feature>
<dbReference type="Pfam" id="PF03106">
    <property type="entry name" value="WRKY"/>
    <property type="match status" value="2"/>
</dbReference>
<evidence type="ECO:0000256" key="4">
    <source>
        <dbReference type="ARBA" id="ARBA00023125"/>
    </source>
</evidence>
<evidence type="ECO:0000256" key="6">
    <source>
        <dbReference type="ARBA" id="ARBA00023242"/>
    </source>
</evidence>
<feature type="region of interest" description="Disordered" evidence="7">
    <location>
        <begin position="235"/>
        <end position="315"/>
    </location>
</feature>
<comment type="caution">
    <text evidence="9">The sequence shown here is derived from an EMBL/GenBank/DDBJ whole genome shotgun (WGS) entry which is preliminary data.</text>
</comment>
<evidence type="ECO:0000256" key="5">
    <source>
        <dbReference type="ARBA" id="ARBA00023163"/>
    </source>
</evidence>
<feature type="compositionally biased region" description="Basic and acidic residues" evidence="7">
    <location>
        <begin position="295"/>
        <end position="306"/>
    </location>
</feature>
<feature type="compositionally biased region" description="Acidic residues" evidence="7">
    <location>
        <begin position="282"/>
        <end position="294"/>
    </location>
</feature>
<dbReference type="PANTHER" id="PTHR31221:SF130">
    <property type="entry name" value="WRKY TRANSCRIPTION FACTOR 3-RELATED"/>
    <property type="match status" value="1"/>
</dbReference>
<feature type="compositionally biased region" description="Polar residues" evidence="7">
    <location>
        <begin position="270"/>
        <end position="281"/>
    </location>
</feature>
<dbReference type="FunFam" id="2.20.25.80:FF:000006">
    <property type="entry name" value="WRKY transcription factor"/>
    <property type="match status" value="1"/>
</dbReference>
<evidence type="ECO:0000313" key="9">
    <source>
        <dbReference type="EMBL" id="KAK4791337.1"/>
    </source>
</evidence>
<dbReference type="GO" id="GO:0043565">
    <property type="term" value="F:sequence-specific DNA binding"/>
    <property type="evidence" value="ECO:0007669"/>
    <property type="project" value="InterPro"/>
</dbReference>
<dbReference type="SMART" id="SM00774">
    <property type="entry name" value="WRKY"/>
    <property type="match status" value="2"/>
</dbReference>
<evidence type="ECO:0000313" key="10">
    <source>
        <dbReference type="Proteomes" id="UP001346149"/>
    </source>
</evidence>
<feature type="region of interest" description="Disordered" evidence="7">
    <location>
        <begin position="412"/>
        <end position="457"/>
    </location>
</feature>
<dbReference type="Proteomes" id="UP001346149">
    <property type="component" value="Unassembled WGS sequence"/>
</dbReference>
<evidence type="ECO:0000256" key="2">
    <source>
        <dbReference type="ARBA" id="ARBA00022737"/>
    </source>
</evidence>
<evidence type="ECO:0000256" key="7">
    <source>
        <dbReference type="SAM" id="MobiDB-lite"/>
    </source>
</evidence>
<evidence type="ECO:0000256" key="3">
    <source>
        <dbReference type="ARBA" id="ARBA00023015"/>
    </source>
</evidence>
<dbReference type="GO" id="GO:0005634">
    <property type="term" value="C:nucleus"/>
    <property type="evidence" value="ECO:0007669"/>
    <property type="project" value="UniProtKB-SubCell"/>
</dbReference>
<dbReference type="Gene3D" id="2.20.25.80">
    <property type="entry name" value="WRKY domain"/>
    <property type="match status" value="2"/>
</dbReference>
<feature type="region of interest" description="Disordered" evidence="7">
    <location>
        <begin position="136"/>
        <end position="187"/>
    </location>
</feature>
<proteinExistence type="predicted"/>
<reference evidence="9 10" key="1">
    <citation type="journal article" date="2023" name="Hortic Res">
        <title>Pangenome of water caltrop reveals structural variations and asymmetric subgenome divergence after allopolyploidization.</title>
        <authorList>
            <person name="Zhang X."/>
            <person name="Chen Y."/>
            <person name="Wang L."/>
            <person name="Yuan Y."/>
            <person name="Fang M."/>
            <person name="Shi L."/>
            <person name="Lu R."/>
            <person name="Comes H.P."/>
            <person name="Ma Y."/>
            <person name="Chen Y."/>
            <person name="Huang G."/>
            <person name="Zhou Y."/>
            <person name="Zheng Z."/>
            <person name="Qiu Y."/>
        </authorList>
    </citation>
    <scope>NUCLEOTIDE SEQUENCE [LARGE SCALE GENOMIC DNA]</scope>
    <source>
        <strain evidence="9">F231</strain>
    </source>
</reference>
<feature type="domain" description="WRKY" evidence="8">
    <location>
        <begin position="186"/>
        <end position="244"/>
    </location>
</feature>
<keyword evidence="4" id="KW-0238">DNA-binding</keyword>
<evidence type="ECO:0000256" key="1">
    <source>
        <dbReference type="ARBA" id="ARBA00004123"/>
    </source>
</evidence>
<dbReference type="EMBL" id="JAXQNO010000009">
    <property type="protein sequence ID" value="KAK4791337.1"/>
    <property type="molecule type" value="Genomic_DNA"/>
</dbReference>
<keyword evidence="10" id="KW-1185">Reference proteome</keyword>
<dbReference type="InterPro" id="IPR044810">
    <property type="entry name" value="WRKY_plant"/>
</dbReference>
<name>A0AAN7LSG5_TRANT</name>
<keyword evidence="3" id="KW-0805">Transcription regulation</keyword>
<dbReference type="InterPro" id="IPR036576">
    <property type="entry name" value="WRKY_dom_sf"/>
</dbReference>
<dbReference type="AlphaFoldDB" id="A0AAN7LSG5"/>
<gene>
    <name evidence="9" type="ORF">SAY86_031750</name>
</gene>
<feature type="region of interest" description="Disordered" evidence="7">
    <location>
        <begin position="1"/>
        <end position="25"/>
    </location>
</feature>
<evidence type="ECO:0000259" key="8">
    <source>
        <dbReference type="PROSITE" id="PS50811"/>
    </source>
</evidence>
<keyword evidence="5" id="KW-0804">Transcription</keyword>
<dbReference type="PROSITE" id="PS50811">
    <property type="entry name" value="WRKY"/>
    <property type="match status" value="2"/>
</dbReference>
<dbReference type="InterPro" id="IPR003657">
    <property type="entry name" value="WRKY_dom"/>
</dbReference>
<accession>A0AAN7LSG5</accession>
<organism evidence="9 10">
    <name type="scientific">Trapa natans</name>
    <name type="common">Water chestnut</name>
    <dbReference type="NCBI Taxonomy" id="22666"/>
    <lineage>
        <taxon>Eukaryota</taxon>
        <taxon>Viridiplantae</taxon>
        <taxon>Streptophyta</taxon>
        <taxon>Embryophyta</taxon>
        <taxon>Tracheophyta</taxon>
        <taxon>Spermatophyta</taxon>
        <taxon>Magnoliopsida</taxon>
        <taxon>eudicotyledons</taxon>
        <taxon>Gunneridae</taxon>
        <taxon>Pentapetalae</taxon>
        <taxon>rosids</taxon>
        <taxon>malvids</taxon>
        <taxon>Myrtales</taxon>
        <taxon>Lythraceae</taxon>
        <taxon>Trapa</taxon>
    </lineage>
</organism>